<dbReference type="InterPro" id="IPR013105">
    <property type="entry name" value="TPR_2"/>
</dbReference>
<evidence type="ECO:0000313" key="5">
    <source>
        <dbReference type="Proteomes" id="UP000184693"/>
    </source>
</evidence>
<evidence type="ECO:0000256" key="1">
    <source>
        <dbReference type="ARBA" id="ARBA00022737"/>
    </source>
</evidence>
<name>A0A1N6K151_9BURK</name>
<feature type="repeat" description="TPR" evidence="3">
    <location>
        <begin position="17"/>
        <end position="50"/>
    </location>
</feature>
<evidence type="ECO:0000313" key="4">
    <source>
        <dbReference type="EMBL" id="SIO50269.1"/>
    </source>
</evidence>
<keyword evidence="1" id="KW-0677">Repeat</keyword>
<dbReference type="RefSeq" id="WP_074267650.1">
    <property type="nucleotide sequence ID" value="NZ_FSRM01000002.1"/>
</dbReference>
<dbReference type="PANTHER" id="PTHR12558">
    <property type="entry name" value="CELL DIVISION CYCLE 16,23,27"/>
    <property type="match status" value="1"/>
</dbReference>
<dbReference type="InterPro" id="IPR019734">
    <property type="entry name" value="TPR_rpt"/>
</dbReference>
<keyword evidence="2 3" id="KW-0802">TPR repeat</keyword>
<dbReference type="SMART" id="SM00028">
    <property type="entry name" value="TPR"/>
    <property type="match status" value="7"/>
</dbReference>
<dbReference type="InterPro" id="IPR011990">
    <property type="entry name" value="TPR-like_helical_dom_sf"/>
</dbReference>
<accession>A0A1N6K151</accession>
<dbReference type="Pfam" id="PF14559">
    <property type="entry name" value="TPR_19"/>
    <property type="match status" value="1"/>
</dbReference>
<evidence type="ECO:0000256" key="2">
    <source>
        <dbReference type="ARBA" id="ARBA00022803"/>
    </source>
</evidence>
<feature type="repeat" description="TPR" evidence="3">
    <location>
        <begin position="119"/>
        <end position="152"/>
    </location>
</feature>
<gene>
    <name evidence="4" type="ORF">SAMN05444168_5711</name>
</gene>
<dbReference type="AlphaFoldDB" id="A0A1N6K151"/>
<dbReference type="Gene3D" id="3.40.50.2000">
    <property type="entry name" value="Glycogen Phosphorylase B"/>
    <property type="match status" value="1"/>
</dbReference>
<protein>
    <submittedName>
        <fullName evidence="4">Tetratricopeptide repeat-containing protein</fullName>
    </submittedName>
</protein>
<dbReference type="SUPFAM" id="SSF48452">
    <property type="entry name" value="TPR-like"/>
    <property type="match status" value="2"/>
</dbReference>
<dbReference type="SUPFAM" id="SSF53756">
    <property type="entry name" value="UDP-Glycosyltransferase/glycogen phosphorylase"/>
    <property type="match status" value="1"/>
</dbReference>
<dbReference type="PROSITE" id="PS50005">
    <property type="entry name" value="TPR"/>
    <property type="match status" value="3"/>
</dbReference>
<sequence length="618" mass="69299">MQLNHPPNNNVDATLDVEALVALADTDFAARRFTEAMNGYRKVLAISPRHVHALHLMGLACVHANDMNQARGYLEQALQVAPDRADLWEHAGLLAALQGDIVCADAFYRRAIALGGSTASLHRNLADSLRLSGRFSEAITHYKKSLEIEPALNHAIRALARISAQIGHIDDAADYWLRAWTLDASCLQDGLDLIAALAKTNRTSQLDLATAQIRTRFARDAEALKSLSFVLNTNDHFSDAYSVATQGLAIDPRHPLLHHNAARALGMQGDLAASRPHSMEAARLMPDNPYMQFQLAGVQLGLGEFEEGWQRYGWFYKIPGREKELVRPPFPEWQGESVAGRLFLLVGEQGRGDEIQFIRFAEWLHQQRAIVDVLVSEPIARLAASMTNVRTVWTTVPPGPYDYWSHMLRIPERMKLSLPMLPVAMPYLTTTPHKFRYWQGYIDALSSRKMSEGGKHIAVVWAGSATHALDRYRSIRIEALKPLFNLPQVRWYSVQKGERERESERLGNDFDVHTLGPAIEDFTDTLAILQTLDLLITVDTSVAHLAGAAGLPVWTLIPACADWRWLTDRTDSPWYPSMRLFRQRRLGEWDAVVDEVRHALREWQTAPSALSPISASAI</sequence>
<dbReference type="EMBL" id="FSRM01000002">
    <property type="protein sequence ID" value="SIO50269.1"/>
    <property type="molecule type" value="Genomic_DNA"/>
</dbReference>
<dbReference type="Proteomes" id="UP000184693">
    <property type="component" value="Unassembled WGS sequence"/>
</dbReference>
<dbReference type="Gene3D" id="1.25.40.10">
    <property type="entry name" value="Tetratricopeptide repeat domain"/>
    <property type="match status" value="2"/>
</dbReference>
<organism evidence="4 5">
    <name type="scientific">Paraburkholderia phenazinium</name>
    <dbReference type="NCBI Taxonomy" id="60549"/>
    <lineage>
        <taxon>Bacteria</taxon>
        <taxon>Pseudomonadati</taxon>
        <taxon>Pseudomonadota</taxon>
        <taxon>Betaproteobacteria</taxon>
        <taxon>Burkholderiales</taxon>
        <taxon>Burkholderiaceae</taxon>
        <taxon>Paraburkholderia</taxon>
    </lineage>
</organism>
<proteinExistence type="predicted"/>
<dbReference type="PANTHER" id="PTHR12558:SF13">
    <property type="entry name" value="CELL DIVISION CYCLE PROTEIN 27 HOMOLOG"/>
    <property type="match status" value="1"/>
</dbReference>
<reference evidence="4 5" key="1">
    <citation type="submission" date="2016-11" db="EMBL/GenBank/DDBJ databases">
        <authorList>
            <person name="Jaros S."/>
            <person name="Januszkiewicz K."/>
            <person name="Wedrychowicz H."/>
        </authorList>
    </citation>
    <scope>NUCLEOTIDE SEQUENCE [LARGE SCALE GENOMIC DNA]</scope>
    <source>
        <strain evidence="4 5">GAS86</strain>
    </source>
</reference>
<evidence type="ECO:0000256" key="3">
    <source>
        <dbReference type="PROSITE-ProRule" id="PRU00339"/>
    </source>
</evidence>
<feature type="repeat" description="TPR" evidence="3">
    <location>
        <begin position="51"/>
        <end position="84"/>
    </location>
</feature>
<dbReference type="Pfam" id="PF07719">
    <property type="entry name" value="TPR_2"/>
    <property type="match status" value="1"/>
</dbReference>